<gene>
    <name evidence="7" type="ORF">HNQ08_000455</name>
</gene>
<dbReference type="PANTHER" id="PTHR40661">
    <property type="match status" value="1"/>
</dbReference>
<dbReference type="AlphaFoldDB" id="A0A7W8JQQ1"/>
<evidence type="ECO:0000313" key="8">
    <source>
        <dbReference type="Proteomes" id="UP000552709"/>
    </source>
</evidence>
<dbReference type="GO" id="GO:0004252">
    <property type="term" value="F:serine-type endopeptidase activity"/>
    <property type="evidence" value="ECO:0007669"/>
    <property type="project" value="UniProtKB-EC"/>
</dbReference>
<keyword evidence="1" id="KW-0645">Protease</keyword>
<protein>
    <submittedName>
        <fullName evidence="7">Repressor LexA</fullName>
        <ecNumber evidence="7">3.4.21.88</ecNumber>
    </submittedName>
</protein>
<dbReference type="EMBL" id="JACHFL010000001">
    <property type="protein sequence ID" value="MBB5361384.1"/>
    <property type="molecule type" value="Genomic_DNA"/>
</dbReference>
<evidence type="ECO:0000256" key="3">
    <source>
        <dbReference type="ARBA" id="ARBA00023015"/>
    </source>
</evidence>
<evidence type="ECO:0000313" key="7">
    <source>
        <dbReference type="EMBL" id="MBB5361384.1"/>
    </source>
</evidence>
<dbReference type="Gene3D" id="2.10.109.10">
    <property type="entry name" value="Umud Fragment, subunit A"/>
    <property type="match status" value="1"/>
</dbReference>
<dbReference type="GO" id="GO:0016020">
    <property type="term" value="C:membrane"/>
    <property type="evidence" value="ECO:0007669"/>
    <property type="project" value="InterPro"/>
</dbReference>
<evidence type="ECO:0000256" key="2">
    <source>
        <dbReference type="ARBA" id="ARBA00022801"/>
    </source>
</evidence>
<organism evidence="7 8">
    <name type="scientific">Deinococcus humi</name>
    <dbReference type="NCBI Taxonomy" id="662880"/>
    <lineage>
        <taxon>Bacteria</taxon>
        <taxon>Thermotogati</taxon>
        <taxon>Deinococcota</taxon>
        <taxon>Deinococci</taxon>
        <taxon>Deinococcales</taxon>
        <taxon>Deinococcaceae</taxon>
        <taxon>Deinococcus</taxon>
    </lineage>
</organism>
<keyword evidence="8" id="KW-1185">Reference proteome</keyword>
<evidence type="ECO:0000256" key="1">
    <source>
        <dbReference type="ARBA" id="ARBA00022670"/>
    </source>
</evidence>
<keyword evidence="4" id="KW-0238">DNA-binding</keyword>
<dbReference type="InterPro" id="IPR015927">
    <property type="entry name" value="Peptidase_S24_S26A/B/C"/>
</dbReference>
<keyword evidence="5" id="KW-0804">Transcription</keyword>
<dbReference type="Proteomes" id="UP000552709">
    <property type="component" value="Unassembled WGS sequence"/>
</dbReference>
<proteinExistence type="predicted"/>
<evidence type="ECO:0000256" key="5">
    <source>
        <dbReference type="ARBA" id="ARBA00023163"/>
    </source>
</evidence>
<dbReference type="EC" id="3.4.21.88" evidence="7"/>
<dbReference type="GO" id="GO:0003677">
    <property type="term" value="F:DNA binding"/>
    <property type="evidence" value="ECO:0007669"/>
    <property type="project" value="UniProtKB-KW"/>
</dbReference>
<sequence length="259" mass="28763">MAKITPEEQERAEMLGRVVRKLREDTGLNRPDFTAAMSAYPEGGVKPDYINKLESGTRSLSKASPEVREAIRLTAGVSAEDWYALTGLYVPSNAPEPARPRNVGWVFEALGIDAHQHVRTDTLSAQYVEAPETIRVPVRGLAAAGRAFYSESNLVGYVRLSLDEYNPSHEIVRISGDSMHPTLRDGDHVAVDPSELELAVGRVYVFHIIGDGHCIKRVERLADGQLWLVSDNRSHPPIRPDEVEVRGRAVRHYPQVVPL</sequence>
<dbReference type="Gene3D" id="1.10.260.40">
    <property type="entry name" value="lambda repressor-like DNA-binding domains"/>
    <property type="match status" value="1"/>
</dbReference>
<dbReference type="InterPro" id="IPR010982">
    <property type="entry name" value="Lambda_DNA-bd_dom_sf"/>
</dbReference>
<feature type="domain" description="Peptidase S24/S26A/S26B/S26C" evidence="6">
    <location>
        <begin position="139"/>
        <end position="250"/>
    </location>
</feature>
<dbReference type="RefSeq" id="WP_184127466.1">
    <property type="nucleotide sequence ID" value="NZ_JACHFL010000001.1"/>
</dbReference>
<dbReference type="SUPFAM" id="SSF51306">
    <property type="entry name" value="LexA/Signal peptidase"/>
    <property type="match status" value="1"/>
</dbReference>
<accession>A0A7W8JQQ1</accession>
<dbReference type="InterPro" id="IPR019756">
    <property type="entry name" value="Pept_S26A_signal_pept_1_Ser-AS"/>
</dbReference>
<dbReference type="Pfam" id="PF00717">
    <property type="entry name" value="Peptidase_S24"/>
    <property type="match status" value="1"/>
</dbReference>
<dbReference type="InterPro" id="IPR036286">
    <property type="entry name" value="LexA/Signal_pep-like_sf"/>
</dbReference>
<dbReference type="GO" id="GO:0006508">
    <property type="term" value="P:proteolysis"/>
    <property type="evidence" value="ECO:0007669"/>
    <property type="project" value="UniProtKB-KW"/>
</dbReference>
<evidence type="ECO:0000259" key="6">
    <source>
        <dbReference type="Pfam" id="PF00717"/>
    </source>
</evidence>
<comment type="caution">
    <text evidence="7">The sequence shown here is derived from an EMBL/GenBank/DDBJ whole genome shotgun (WGS) entry which is preliminary data.</text>
</comment>
<keyword evidence="3" id="KW-0805">Transcription regulation</keyword>
<dbReference type="PROSITE" id="PS00501">
    <property type="entry name" value="SPASE_I_1"/>
    <property type="match status" value="1"/>
</dbReference>
<dbReference type="CDD" id="cd06462">
    <property type="entry name" value="Peptidase_S24_S26"/>
    <property type="match status" value="1"/>
</dbReference>
<dbReference type="PANTHER" id="PTHR40661:SF3">
    <property type="entry name" value="FELS-1 PROPHAGE TRANSCRIPTIONAL REGULATOR"/>
    <property type="match status" value="1"/>
</dbReference>
<keyword evidence="2 7" id="KW-0378">Hydrolase</keyword>
<evidence type="ECO:0000256" key="4">
    <source>
        <dbReference type="ARBA" id="ARBA00023125"/>
    </source>
</evidence>
<name>A0A7W8JQQ1_9DEIO</name>
<reference evidence="7 8" key="1">
    <citation type="submission" date="2020-08" db="EMBL/GenBank/DDBJ databases">
        <title>Genomic Encyclopedia of Type Strains, Phase IV (KMG-IV): sequencing the most valuable type-strain genomes for metagenomic binning, comparative biology and taxonomic classification.</title>
        <authorList>
            <person name="Goeker M."/>
        </authorList>
    </citation>
    <scope>NUCLEOTIDE SEQUENCE [LARGE SCALE GENOMIC DNA]</scope>
    <source>
        <strain evidence="7 8">DSM 27939</strain>
    </source>
</reference>